<accession>A0ABS5NG97</accession>
<keyword evidence="2" id="KW-1185">Reference proteome</keyword>
<organism evidence="1 2">
    <name type="scientific">Tsukamurella paurometabola</name>
    <name type="common">Corynebacterium paurometabolum</name>
    <dbReference type="NCBI Taxonomy" id="2061"/>
    <lineage>
        <taxon>Bacteria</taxon>
        <taxon>Bacillati</taxon>
        <taxon>Actinomycetota</taxon>
        <taxon>Actinomycetes</taxon>
        <taxon>Mycobacteriales</taxon>
        <taxon>Tsukamurellaceae</taxon>
        <taxon>Tsukamurella</taxon>
    </lineage>
</organism>
<sequence>MNTKVNRVLLAELFLNAPIRLQERLEAELGRETVDEMVEMFDKEAG</sequence>
<protein>
    <submittedName>
        <fullName evidence="1">Uncharacterized protein</fullName>
    </submittedName>
</protein>
<dbReference type="RefSeq" id="WP_212554161.1">
    <property type="nucleotide sequence ID" value="NZ_JAGXOE010000034.1"/>
</dbReference>
<evidence type="ECO:0000313" key="1">
    <source>
        <dbReference type="EMBL" id="MBS4102443.1"/>
    </source>
</evidence>
<reference evidence="1 2" key="1">
    <citation type="submission" date="2021-04" db="EMBL/GenBank/DDBJ databases">
        <title>Whole genome sequence analysis of a thiophenic sulfur metabolizing bacteria.</title>
        <authorList>
            <person name="Akhtar N."/>
            <person name="Akram J."/>
            <person name="Aslam A."/>
        </authorList>
    </citation>
    <scope>NUCLEOTIDE SEQUENCE [LARGE SCALE GENOMIC DNA]</scope>
    <source>
        <strain evidence="1 2">3OW</strain>
    </source>
</reference>
<comment type="caution">
    <text evidence="1">The sequence shown here is derived from an EMBL/GenBank/DDBJ whole genome shotgun (WGS) entry which is preliminary data.</text>
</comment>
<name>A0ABS5NG97_TSUPA</name>
<evidence type="ECO:0000313" key="2">
    <source>
        <dbReference type="Proteomes" id="UP000676853"/>
    </source>
</evidence>
<proteinExistence type="predicted"/>
<dbReference type="EMBL" id="JAGXOE010000034">
    <property type="protein sequence ID" value="MBS4102443.1"/>
    <property type="molecule type" value="Genomic_DNA"/>
</dbReference>
<dbReference type="Proteomes" id="UP000676853">
    <property type="component" value="Unassembled WGS sequence"/>
</dbReference>
<gene>
    <name evidence="1" type="ORF">KFZ73_14495</name>
</gene>